<reference evidence="13 14" key="1">
    <citation type="journal article" date="2007" name="Nature">
        <title>The medaka draft genome and insights into vertebrate genome evolution.</title>
        <authorList>
            <person name="Kasahara M."/>
            <person name="Naruse K."/>
            <person name="Sasaki S."/>
            <person name="Nakatani Y."/>
            <person name="Qu W."/>
            <person name="Ahsan B."/>
            <person name="Yamada T."/>
            <person name="Nagayasu Y."/>
            <person name="Doi K."/>
            <person name="Kasai Y."/>
            <person name="Jindo T."/>
            <person name="Kobayashi D."/>
            <person name="Shimada A."/>
            <person name="Toyoda A."/>
            <person name="Kuroki Y."/>
            <person name="Fujiyama A."/>
            <person name="Sasaki T."/>
            <person name="Shimizu A."/>
            <person name="Asakawa S."/>
            <person name="Shimizu N."/>
            <person name="Hashimoto S."/>
            <person name="Yang J."/>
            <person name="Lee Y."/>
            <person name="Matsushima K."/>
            <person name="Sugano S."/>
            <person name="Sakaizumi M."/>
            <person name="Narita T."/>
            <person name="Ohishi K."/>
            <person name="Haga S."/>
            <person name="Ohta F."/>
            <person name="Nomoto H."/>
            <person name="Nogata K."/>
            <person name="Morishita T."/>
            <person name="Endo T."/>
            <person name="Shin-I T."/>
            <person name="Takeda H."/>
            <person name="Morishita S."/>
            <person name="Kohara Y."/>
        </authorList>
    </citation>
    <scope>NUCLEOTIDE SEQUENCE [LARGE SCALE GENOMIC DNA]</scope>
    <source>
        <strain evidence="13 14">Hd-rR</strain>
    </source>
</reference>
<dbReference type="Pfam" id="PF10471">
    <property type="entry name" value="ANAPC_CDC26"/>
    <property type="match status" value="1"/>
</dbReference>
<evidence type="ECO:0000256" key="1">
    <source>
        <dbReference type="ARBA" id="ARBA00004123"/>
    </source>
</evidence>
<keyword evidence="5" id="KW-0132">Cell division</keyword>
<organism evidence="13 14">
    <name type="scientific">Oryzias latipes</name>
    <name type="common">Japanese rice fish</name>
    <name type="synonym">Japanese killifish</name>
    <dbReference type="NCBI Taxonomy" id="8090"/>
    <lineage>
        <taxon>Eukaryota</taxon>
        <taxon>Metazoa</taxon>
        <taxon>Chordata</taxon>
        <taxon>Craniata</taxon>
        <taxon>Vertebrata</taxon>
        <taxon>Euteleostomi</taxon>
        <taxon>Actinopterygii</taxon>
        <taxon>Neopterygii</taxon>
        <taxon>Teleostei</taxon>
        <taxon>Neoteleostei</taxon>
        <taxon>Acanthomorphata</taxon>
        <taxon>Ovalentaria</taxon>
        <taxon>Atherinomorphae</taxon>
        <taxon>Beloniformes</taxon>
        <taxon>Adrianichthyidae</taxon>
        <taxon>Oryziinae</taxon>
        <taxon>Oryzias</taxon>
    </lineage>
</organism>
<keyword evidence="9" id="KW-0539">Nucleus</keyword>
<feature type="compositionally biased region" description="Polar residues" evidence="12">
    <location>
        <begin position="37"/>
        <end position="46"/>
    </location>
</feature>
<keyword evidence="6" id="KW-0498">Mitosis</keyword>
<accession>A0A3B3IJY8</accession>
<evidence type="ECO:0000256" key="2">
    <source>
        <dbReference type="ARBA" id="ARBA00004906"/>
    </source>
</evidence>
<comment type="pathway">
    <text evidence="2">Protein modification; protein ubiquitination.</text>
</comment>
<evidence type="ECO:0000256" key="9">
    <source>
        <dbReference type="ARBA" id="ARBA00023242"/>
    </source>
</evidence>
<evidence type="ECO:0000256" key="12">
    <source>
        <dbReference type="SAM" id="MobiDB-lite"/>
    </source>
</evidence>
<keyword evidence="10" id="KW-0131">Cell cycle</keyword>
<dbReference type="GO" id="GO:0031145">
    <property type="term" value="P:anaphase-promoting complex-dependent catabolic process"/>
    <property type="evidence" value="ECO:0007669"/>
    <property type="project" value="InterPro"/>
</dbReference>
<keyword evidence="14" id="KW-1185">Reference proteome</keyword>
<keyword evidence="7" id="KW-0833">Ubl conjugation pathway</keyword>
<evidence type="ECO:0000256" key="11">
    <source>
        <dbReference type="ARBA" id="ARBA00032907"/>
    </source>
</evidence>
<dbReference type="PANTHER" id="PTHR28579:SF1">
    <property type="entry name" value="ANAPHASE-PROMOTING COMPLEX SUBUNIT CDC26"/>
    <property type="match status" value="1"/>
</dbReference>
<keyword evidence="8" id="KW-0175">Coiled coil</keyword>
<evidence type="ECO:0000256" key="7">
    <source>
        <dbReference type="ARBA" id="ARBA00022786"/>
    </source>
</evidence>
<dbReference type="STRING" id="8090.ENSORLP00000044483"/>
<dbReference type="InterPro" id="IPR018860">
    <property type="entry name" value="APC_suCDC26"/>
</dbReference>
<dbReference type="GO" id="GO:0051301">
    <property type="term" value="P:cell division"/>
    <property type="evidence" value="ECO:0007669"/>
    <property type="project" value="UniProtKB-KW"/>
</dbReference>
<dbReference type="InParanoid" id="A0A3B3IJY8"/>
<evidence type="ECO:0000256" key="8">
    <source>
        <dbReference type="ARBA" id="ARBA00023054"/>
    </source>
</evidence>
<evidence type="ECO:0000256" key="3">
    <source>
        <dbReference type="ARBA" id="ARBA00007939"/>
    </source>
</evidence>
<name>A0A3B3IJY8_ORYLA</name>
<dbReference type="Proteomes" id="UP000001038">
    <property type="component" value="Chromosome 12"/>
</dbReference>
<dbReference type="Bgee" id="ENSORLG00000022772">
    <property type="expression patterns" value="Expressed in brain and 15 other cell types or tissues"/>
</dbReference>
<dbReference type="GO" id="GO:0007346">
    <property type="term" value="P:regulation of mitotic cell cycle"/>
    <property type="evidence" value="ECO:0000318"/>
    <property type="project" value="GO_Central"/>
</dbReference>
<feature type="region of interest" description="Disordered" evidence="12">
    <location>
        <begin position="33"/>
        <end position="62"/>
    </location>
</feature>
<evidence type="ECO:0000313" key="14">
    <source>
        <dbReference type="Proteomes" id="UP000001038"/>
    </source>
</evidence>
<evidence type="ECO:0000256" key="10">
    <source>
        <dbReference type="ARBA" id="ARBA00023306"/>
    </source>
</evidence>
<evidence type="ECO:0000256" key="4">
    <source>
        <dbReference type="ARBA" id="ARBA00018549"/>
    </source>
</evidence>
<dbReference type="AlphaFoldDB" id="A0A3B3IJY8"/>
<evidence type="ECO:0000313" key="13">
    <source>
        <dbReference type="Ensembl" id="ENSORLP00000044483.1"/>
    </source>
</evidence>
<dbReference type="GO" id="GO:0070979">
    <property type="term" value="P:protein K11-linked ubiquitination"/>
    <property type="evidence" value="ECO:0000318"/>
    <property type="project" value="GO_Central"/>
</dbReference>
<evidence type="ECO:0000256" key="6">
    <source>
        <dbReference type="ARBA" id="ARBA00022776"/>
    </source>
</evidence>
<protein>
    <recommendedName>
        <fullName evidence="4">Anaphase-promoting complex subunit CDC26</fullName>
    </recommendedName>
    <alternativeName>
        <fullName evidence="11">Cell division cycle protein 26 homolog</fullName>
    </alternativeName>
</protein>
<proteinExistence type="inferred from homology"/>
<sequence>MLRRKPTRLELKIDDMEEFEGVKKDLEVKSELVEVHTPSTENSSGESVKRSRWGPAGTTYLH</sequence>
<evidence type="ECO:0000256" key="5">
    <source>
        <dbReference type="ARBA" id="ARBA00022618"/>
    </source>
</evidence>
<reference evidence="13" key="2">
    <citation type="submission" date="2025-08" db="UniProtKB">
        <authorList>
            <consortium name="Ensembl"/>
        </authorList>
    </citation>
    <scope>IDENTIFICATION</scope>
    <source>
        <strain evidence="13">Hd-rR</strain>
    </source>
</reference>
<comment type="similarity">
    <text evidence="3">Belongs to the CDC26 family.</text>
</comment>
<dbReference type="GO" id="GO:0005680">
    <property type="term" value="C:anaphase-promoting complex"/>
    <property type="evidence" value="ECO:0000318"/>
    <property type="project" value="GO_Central"/>
</dbReference>
<dbReference type="PANTHER" id="PTHR28579">
    <property type="entry name" value="ANAPHASE-PROMOTING COMPLEX SUBUNIT CDC26"/>
    <property type="match status" value="1"/>
</dbReference>
<dbReference type="FunCoup" id="A0A3B3IJY8">
    <property type="interactions" value="1130"/>
</dbReference>
<dbReference type="Ensembl" id="ENSORLT00000038400.1">
    <property type="protein sequence ID" value="ENSORLP00000044483.1"/>
    <property type="gene ID" value="ENSORLG00000022772.1"/>
</dbReference>
<comment type="subcellular location">
    <subcellularLocation>
        <location evidence="1">Nucleus</location>
    </subcellularLocation>
</comment>
<reference evidence="13" key="3">
    <citation type="submission" date="2025-09" db="UniProtKB">
        <authorList>
            <consortium name="Ensembl"/>
        </authorList>
    </citation>
    <scope>IDENTIFICATION</scope>
    <source>
        <strain evidence="13">Hd-rR</strain>
    </source>
</reference>